<keyword evidence="6" id="KW-0324">Glycolysis</keyword>
<dbReference type="OMA" id="RELMQPF"/>
<dbReference type="Gene3D" id="3.40.367.20">
    <property type="match status" value="1"/>
</dbReference>
<dbReference type="PANTHER" id="PTHR19443">
    <property type="entry name" value="HEXOKINASE"/>
    <property type="match status" value="1"/>
</dbReference>
<dbReference type="EC" id="2.7.1.-" evidence="6"/>
<dbReference type="InterPro" id="IPR022672">
    <property type="entry name" value="Hexokinase_N"/>
</dbReference>
<name>A0A163JQV6_ABSGL</name>
<dbReference type="Pfam" id="PF03727">
    <property type="entry name" value="Hexokinase_2"/>
    <property type="match status" value="1"/>
</dbReference>
<dbReference type="GO" id="GO:0008865">
    <property type="term" value="F:fructokinase activity"/>
    <property type="evidence" value="ECO:0007669"/>
    <property type="project" value="TreeGrafter"/>
</dbReference>
<dbReference type="GO" id="GO:0005524">
    <property type="term" value="F:ATP binding"/>
    <property type="evidence" value="ECO:0007669"/>
    <property type="project" value="UniProtKB-UniRule"/>
</dbReference>
<dbReference type="Gene3D" id="1.10.287.1250">
    <property type="match status" value="1"/>
</dbReference>
<dbReference type="InterPro" id="IPR043129">
    <property type="entry name" value="ATPase_NBD"/>
</dbReference>
<dbReference type="PROSITE" id="PS51748">
    <property type="entry name" value="HEXOKINASE_2"/>
    <property type="match status" value="1"/>
</dbReference>
<dbReference type="InterPro" id="IPR022673">
    <property type="entry name" value="Hexokinase_C"/>
</dbReference>
<dbReference type="GO" id="GO:0006006">
    <property type="term" value="P:glucose metabolic process"/>
    <property type="evidence" value="ECO:0007669"/>
    <property type="project" value="TreeGrafter"/>
</dbReference>
<dbReference type="GO" id="GO:0005536">
    <property type="term" value="F:D-glucose binding"/>
    <property type="evidence" value="ECO:0007669"/>
    <property type="project" value="InterPro"/>
</dbReference>
<keyword evidence="2 6" id="KW-0808">Transferase</keyword>
<dbReference type="GO" id="GO:0004340">
    <property type="term" value="F:glucokinase activity"/>
    <property type="evidence" value="ECO:0007669"/>
    <property type="project" value="TreeGrafter"/>
</dbReference>
<dbReference type="PRINTS" id="PR00475">
    <property type="entry name" value="HEXOKINASE"/>
</dbReference>
<sequence>MSKLQAPRANEIGPITTGSAEQNAYMEDIERLFTIDTDYLIKIKDHFLKEMDKGLNHDNQTLAMIPSYVEGRLTGHEKGHYLALDLGGTNLRVVLVTLEGQGKFKTISTKARVSEDLKTGPMRNLCEYIADCIDKFLTEQGLENSEEHLPLGYTFSFPVLQSKVGFNCTGAIGKDPVLLLQDALLRKHVPVKITALVNDTVGTLLSNAYQKPDTVAGLILGTGSNGAYVEKIARIGKWKHPTTTSDEMVINMEFGAFDNEKVILPVTRFDNKLDRKSINPHYQTFEKLVSGMYLGEVVRNVITDMMDRNLLFGHQQYTERISSHYRFETSYMSSIEEDASSDLAAVRDILDTDLNLVNVDLVELKIVKRICQLVGTRAARLAAVAIVGILSHADHLHSAVDVGIDGSLFEFYPSFEARIYEAMAELMPNCAHGIRDTIRLGLARDGSGVGAALTACVADKMLRSK</sequence>
<feature type="domain" description="Hexokinase C-terminal" evidence="8">
    <location>
        <begin position="216"/>
        <end position="457"/>
    </location>
</feature>
<evidence type="ECO:0000256" key="5">
    <source>
        <dbReference type="ARBA" id="ARBA00022840"/>
    </source>
</evidence>
<dbReference type="CDD" id="cd24018">
    <property type="entry name" value="ASKHA_NBD_HK_fungi"/>
    <property type="match status" value="1"/>
</dbReference>
<keyword evidence="10" id="KW-1185">Reference proteome</keyword>
<dbReference type="STRING" id="4829.A0A163JQV6"/>
<evidence type="ECO:0000256" key="6">
    <source>
        <dbReference type="RuleBase" id="RU362007"/>
    </source>
</evidence>
<dbReference type="OrthoDB" id="419537at2759"/>
<evidence type="ECO:0000256" key="3">
    <source>
        <dbReference type="ARBA" id="ARBA00022741"/>
    </source>
</evidence>
<evidence type="ECO:0000256" key="4">
    <source>
        <dbReference type="ARBA" id="ARBA00022777"/>
    </source>
</evidence>
<evidence type="ECO:0000259" key="7">
    <source>
        <dbReference type="Pfam" id="PF00349"/>
    </source>
</evidence>
<dbReference type="SUPFAM" id="SSF53067">
    <property type="entry name" value="Actin-like ATPase domain"/>
    <property type="match status" value="2"/>
</dbReference>
<dbReference type="GO" id="GO:0005739">
    <property type="term" value="C:mitochondrion"/>
    <property type="evidence" value="ECO:0007669"/>
    <property type="project" value="TreeGrafter"/>
</dbReference>
<reference evidence="9" key="1">
    <citation type="submission" date="2016-04" db="EMBL/GenBank/DDBJ databases">
        <authorList>
            <person name="Evans L.H."/>
            <person name="Alamgir A."/>
            <person name="Owens N."/>
            <person name="Weber N.D."/>
            <person name="Virtaneva K."/>
            <person name="Barbian K."/>
            <person name="Babar A."/>
            <person name="Rosenke K."/>
        </authorList>
    </citation>
    <scope>NUCLEOTIDE SEQUENCE [LARGE SCALE GENOMIC DNA]</scope>
    <source>
        <strain evidence="9">CBS 101.48</strain>
    </source>
</reference>
<dbReference type="Pfam" id="PF00349">
    <property type="entry name" value="Hexokinase_1"/>
    <property type="match status" value="1"/>
</dbReference>
<proteinExistence type="inferred from homology"/>
<evidence type="ECO:0000313" key="9">
    <source>
        <dbReference type="EMBL" id="SAM04306.1"/>
    </source>
</evidence>
<dbReference type="InParanoid" id="A0A163JQV6"/>
<keyword evidence="4 6" id="KW-0418">Kinase</keyword>
<keyword evidence="3 6" id="KW-0547">Nucleotide-binding</keyword>
<evidence type="ECO:0000313" key="10">
    <source>
        <dbReference type="Proteomes" id="UP000078561"/>
    </source>
</evidence>
<dbReference type="AlphaFoldDB" id="A0A163JQV6"/>
<keyword evidence="5 6" id="KW-0067">ATP-binding</keyword>
<dbReference type="InterPro" id="IPR001312">
    <property type="entry name" value="Hexokinase"/>
</dbReference>
<dbReference type="FunCoup" id="A0A163JQV6">
    <property type="interactions" value="364"/>
</dbReference>
<protein>
    <recommendedName>
        <fullName evidence="6">Phosphotransferase</fullName>
        <ecNumber evidence="6">2.7.1.-</ecNumber>
    </recommendedName>
</protein>
<evidence type="ECO:0000259" key="8">
    <source>
        <dbReference type="Pfam" id="PF03727"/>
    </source>
</evidence>
<evidence type="ECO:0000256" key="1">
    <source>
        <dbReference type="ARBA" id="ARBA00009225"/>
    </source>
</evidence>
<dbReference type="Gene3D" id="3.30.420.40">
    <property type="match status" value="1"/>
</dbReference>
<dbReference type="UniPathway" id="UPA00109">
    <property type="reaction ID" value="UER00180"/>
</dbReference>
<accession>A0A163JQV6</accession>
<gene>
    <name evidence="9" type="primary">ABSGL_10166.1 scaffold 11802</name>
</gene>
<organism evidence="9">
    <name type="scientific">Absidia glauca</name>
    <name type="common">Pin mould</name>
    <dbReference type="NCBI Taxonomy" id="4829"/>
    <lineage>
        <taxon>Eukaryota</taxon>
        <taxon>Fungi</taxon>
        <taxon>Fungi incertae sedis</taxon>
        <taxon>Mucoromycota</taxon>
        <taxon>Mucoromycotina</taxon>
        <taxon>Mucoromycetes</taxon>
        <taxon>Mucorales</taxon>
        <taxon>Cunninghamellaceae</taxon>
        <taxon>Absidia</taxon>
    </lineage>
</organism>
<dbReference type="PANTHER" id="PTHR19443:SF30">
    <property type="entry name" value="GLUCOKINASE-1-RELATED"/>
    <property type="match status" value="1"/>
</dbReference>
<dbReference type="EMBL" id="LT554356">
    <property type="protein sequence ID" value="SAM04306.1"/>
    <property type="molecule type" value="Genomic_DNA"/>
</dbReference>
<feature type="domain" description="Hexokinase N-terminal" evidence="7">
    <location>
        <begin position="26"/>
        <end position="209"/>
    </location>
</feature>
<comment type="similarity">
    <text evidence="1 6">Belongs to the hexokinase family.</text>
</comment>
<dbReference type="GO" id="GO:0006096">
    <property type="term" value="P:glycolytic process"/>
    <property type="evidence" value="ECO:0007669"/>
    <property type="project" value="UniProtKB-UniPathway"/>
</dbReference>
<dbReference type="GO" id="GO:0005829">
    <property type="term" value="C:cytosol"/>
    <property type="evidence" value="ECO:0007669"/>
    <property type="project" value="TreeGrafter"/>
</dbReference>
<dbReference type="GO" id="GO:0001678">
    <property type="term" value="P:intracellular glucose homeostasis"/>
    <property type="evidence" value="ECO:0007669"/>
    <property type="project" value="InterPro"/>
</dbReference>
<evidence type="ECO:0000256" key="2">
    <source>
        <dbReference type="ARBA" id="ARBA00022679"/>
    </source>
</evidence>
<dbReference type="Proteomes" id="UP000078561">
    <property type="component" value="Unassembled WGS sequence"/>
</dbReference>